<name>A0A9P4LSD6_9PLEO</name>
<evidence type="ECO:0000313" key="1">
    <source>
        <dbReference type="EMBL" id="KAF2035400.1"/>
    </source>
</evidence>
<evidence type="ECO:0000313" key="2">
    <source>
        <dbReference type="Proteomes" id="UP000799777"/>
    </source>
</evidence>
<comment type="caution">
    <text evidence="1">The sequence shown here is derived from an EMBL/GenBank/DDBJ whole genome shotgun (WGS) entry which is preliminary data.</text>
</comment>
<dbReference type="AlphaFoldDB" id="A0A9P4LSD6"/>
<accession>A0A9P4LSD6</accession>
<sequence length="316" mass="36339">MNTMQKRHVLPVSAVITSQISNEGTANEDDPFRKLMNRSYWSRAWIVQEMMSAQSIVIQCGSDIVPYPRLEEVYPANKPAYIQISSDKSKTVHIDFRGDSEVKILRINSERICAKQFLDSFLDRQCRERHDNIFTFLNLLSDDIQREIRVCYKTDIRKLVHTTAQAIIESTQSLHIIVIRGRQSPPSARQSDKWQLNMASWCPYLATPYECCAIGPQKTPNLFAEKAVFYFVKNRVRVRGFAIGKVSQTISRQLPHKLGATACWDEEEIEWERKHYWKCLGLGLRGMPKDKHTVLMSVEATTRTLLAGRDDGISDV</sequence>
<proteinExistence type="predicted"/>
<evidence type="ECO:0008006" key="3">
    <source>
        <dbReference type="Google" id="ProtNLM"/>
    </source>
</evidence>
<organism evidence="1 2">
    <name type="scientific">Setomelanomma holmii</name>
    <dbReference type="NCBI Taxonomy" id="210430"/>
    <lineage>
        <taxon>Eukaryota</taxon>
        <taxon>Fungi</taxon>
        <taxon>Dikarya</taxon>
        <taxon>Ascomycota</taxon>
        <taxon>Pezizomycotina</taxon>
        <taxon>Dothideomycetes</taxon>
        <taxon>Pleosporomycetidae</taxon>
        <taxon>Pleosporales</taxon>
        <taxon>Pleosporineae</taxon>
        <taxon>Phaeosphaeriaceae</taxon>
        <taxon>Setomelanomma</taxon>
    </lineage>
</organism>
<dbReference type="EMBL" id="ML978157">
    <property type="protein sequence ID" value="KAF2035400.1"/>
    <property type="molecule type" value="Genomic_DNA"/>
</dbReference>
<gene>
    <name evidence="1" type="ORF">EK21DRAFT_106935</name>
</gene>
<dbReference type="PANTHER" id="PTHR24148">
    <property type="entry name" value="ANKYRIN REPEAT DOMAIN-CONTAINING PROTEIN 39 HOMOLOG-RELATED"/>
    <property type="match status" value="1"/>
</dbReference>
<protein>
    <recommendedName>
        <fullName evidence="3">Heterokaryon incompatibility domain-containing protein</fullName>
    </recommendedName>
</protein>
<dbReference type="Proteomes" id="UP000799777">
    <property type="component" value="Unassembled WGS sequence"/>
</dbReference>
<dbReference type="OrthoDB" id="3682376at2759"/>
<keyword evidence="2" id="KW-1185">Reference proteome</keyword>
<dbReference type="PANTHER" id="PTHR24148:SF73">
    <property type="entry name" value="HET DOMAIN PROTEIN (AFU_ORTHOLOGUE AFUA_8G01020)"/>
    <property type="match status" value="1"/>
</dbReference>
<dbReference type="InterPro" id="IPR052895">
    <property type="entry name" value="HetReg/Transcr_Mod"/>
</dbReference>
<reference evidence="1" key="1">
    <citation type="journal article" date="2020" name="Stud. Mycol.">
        <title>101 Dothideomycetes genomes: a test case for predicting lifestyles and emergence of pathogens.</title>
        <authorList>
            <person name="Haridas S."/>
            <person name="Albert R."/>
            <person name="Binder M."/>
            <person name="Bloem J."/>
            <person name="Labutti K."/>
            <person name="Salamov A."/>
            <person name="Andreopoulos B."/>
            <person name="Baker S."/>
            <person name="Barry K."/>
            <person name="Bills G."/>
            <person name="Bluhm B."/>
            <person name="Cannon C."/>
            <person name="Castanera R."/>
            <person name="Culley D."/>
            <person name="Daum C."/>
            <person name="Ezra D."/>
            <person name="Gonzalez J."/>
            <person name="Henrissat B."/>
            <person name="Kuo A."/>
            <person name="Liang C."/>
            <person name="Lipzen A."/>
            <person name="Lutzoni F."/>
            <person name="Magnuson J."/>
            <person name="Mondo S."/>
            <person name="Nolan M."/>
            <person name="Ohm R."/>
            <person name="Pangilinan J."/>
            <person name="Park H.-J."/>
            <person name="Ramirez L."/>
            <person name="Alfaro M."/>
            <person name="Sun H."/>
            <person name="Tritt A."/>
            <person name="Yoshinaga Y."/>
            <person name="Zwiers L.-H."/>
            <person name="Turgeon B."/>
            <person name="Goodwin S."/>
            <person name="Spatafora J."/>
            <person name="Crous P."/>
            <person name="Grigoriev I."/>
        </authorList>
    </citation>
    <scope>NUCLEOTIDE SEQUENCE</scope>
    <source>
        <strain evidence="1">CBS 110217</strain>
    </source>
</reference>